<feature type="non-terminal residue" evidence="2">
    <location>
        <position position="1"/>
    </location>
</feature>
<evidence type="ECO:0000313" key="2">
    <source>
        <dbReference type="EMBL" id="MFD1344812.1"/>
    </source>
</evidence>
<keyword evidence="3" id="KW-1185">Reference proteome</keyword>
<proteinExistence type="predicted"/>
<accession>A0ABW3ZPQ1</accession>
<organism evidence="2 3">
    <name type="scientific">Litorisediminicola beolgyonensis</name>
    <dbReference type="NCBI Taxonomy" id="1173614"/>
    <lineage>
        <taxon>Bacteria</taxon>
        <taxon>Pseudomonadati</taxon>
        <taxon>Pseudomonadota</taxon>
        <taxon>Alphaproteobacteria</taxon>
        <taxon>Rhodobacterales</taxon>
        <taxon>Paracoccaceae</taxon>
        <taxon>Litorisediminicola</taxon>
    </lineage>
</organism>
<sequence length="75" mass="7718">PGAEAALARAVNEALVFSGVEAGALDVTFVADSDPLAARLARVGLRFDLPIPEEPQERAAPSAPGSDPSKPPKLR</sequence>
<name>A0ABW3ZPQ1_9RHOB</name>
<dbReference type="EMBL" id="JBHTMU010000079">
    <property type="protein sequence ID" value="MFD1344812.1"/>
    <property type="molecule type" value="Genomic_DNA"/>
</dbReference>
<dbReference type="Proteomes" id="UP001597135">
    <property type="component" value="Unassembled WGS sequence"/>
</dbReference>
<gene>
    <name evidence="2" type="ORF">ACFQ4E_20450</name>
</gene>
<evidence type="ECO:0000313" key="3">
    <source>
        <dbReference type="Proteomes" id="UP001597135"/>
    </source>
</evidence>
<protein>
    <submittedName>
        <fullName evidence="2">SseB family protein</fullName>
    </submittedName>
</protein>
<reference evidence="3" key="1">
    <citation type="journal article" date="2019" name="Int. J. Syst. Evol. Microbiol.">
        <title>The Global Catalogue of Microorganisms (GCM) 10K type strain sequencing project: providing services to taxonomists for standard genome sequencing and annotation.</title>
        <authorList>
            <consortium name="The Broad Institute Genomics Platform"/>
            <consortium name="The Broad Institute Genome Sequencing Center for Infectious Disease"/>
            <person name="Wu L."/>
            <person name="Ma J."/>
        </authorList>
    </citation>
    <scope>NUCLEOTIDE SEQUENCE [LARGE SCALE GENOMIC DNA]</scope>
    <source>
        <strain evidence="3">CCUG 62953</strain>
    </source>
</reference>
<evidence type="ECO:0000256" key="1">
    <source>
        <dbReference type="SAM" id="MobiDB-lite"/>
    </source>
</evidence>
<comment type="caution">
    <text evidence="2">The sequence shown here is derived from an EMBL/GenBank/DDBJ whole genome shotgun (WGS) entry which is preliminary data.</text>
</comment>
<feature type="region of interest" description="Disordered" evidence="1">
    <location>
        <begin position="51"/>
        <end position="75"/>
    </location>
</feature>